<comment type="similarity">
    <text evidence="1">Belongs to the exportin family.</text>
</comment>
<evidence type="ECO:0000256" key="4">
    <source>
        <dbReference type="SAM" id="MobiDB-lite"/>
    </source>
</evidence>
<dbReference type="GO" id="GO:0006405">
    <property type="term" value="P:RNA export from nucleus"/>
    <property type="evidence" value="ECO:0007669"/>
    <property type="project" value="TreeGrafter"/>
</dbReference>
<protein>
    <recommendedName>
        <fullName evidence="5">Importin N-terminal domain-containing protein</fullName>
    </recommendedName>
</protein>
<dbReference type="GO" id="GO:0031267">
    <property type="term" value="F:small GTPase binding"/>
    <property type="evidence" value="ECO:0007669"/>
    <property type="project" value="InterPro"/>
</dbReference>
<evidence type="ECO:0000313" key="7">
    <source>
        <dbReference type="Proteomes" id="UP000008065"/>
    </source>
</evidence>
<feature type="compositionally biased region" description="Polar residues" evidence="4">
    <location>
        <begin position="883"/>
        <end position="896"/>
    </location>
</feature>
<dbReference type="PANTHER" id="PTHR11223">
    <property type="entry name" value="EXPORTIN 1/5"/>
    <property type="match status" value="1"/>
</dbReference>
<dbReference type="GO" id="GO:0005049">
    <property type="term" value="F:nuclear export signal receptor activity"/>
    <property type="evidence" value="ECO:0007669"/>
    <property type="project" value="InterPro"/>
</dbReference>
<dbReference type="InterPro" id="IPR001494">
    <property type="entry name" value="Importin-beta_N"/>
</dbReference>
<dbReference type="KEGG" id="nte:NEUTE1DRAFT123959"/>
<dbReference type="InterPro" id="IPR013598">
    <property type="entry name" value="Exportin-1/Importin-b-like"/>
</dbReference>
<keyword evidence="2" id="KW-0819">tRNA processing</keyword>
<dbReference type="OrthoDB" id="2215036at2759"/>
<dbReference type="GO" id="GO:0003723">
    <property type="term" value="F:RNA binding"/>
    <property type="evidence" value="ECO:0007669"/>
    <property type="project" value="TreeGrafter"/>
</dbReference>
<dbReference type="VEuPathDB" id="FungiDB:NEUTE1DRAFT_123959"/>
<name>F8MU93_NEUT8</name>
<dbReference type="HOGENOM" id="CLU_003712_0_0_1"/>
<dbReference type="Proteomes" id="UP000008065">
    <property type="component" value="Unassembled WGS sequence"/>
</dbReference>
<dbReference type="SMART" id="SM00913">
    <property type="entry name" value="IBN_N"/>
    <property type="match status" value="1"/>
</dbReference>
<dbReference type="AlphaFoldDB" id="F8MU93"/>
<keyword evidence="7" id="KW-1185">Reference proteome</keyword>
<dbReference type="GO" id="GO:0006611">
    <property type="term" value="P:protein export from nucleus"/>
    <property type="evidence" value="ECO:0007669"/>
    <property type="project" value="InterPro"/>
</dbReference>
<feature type="compositionally biased region" description="Polar residues" evidence="4">
    <location>
        <begin position="1108"/>
        <end position="1128"/>
    </location>
</feature>
<sequence length="1146" mass="129414">MDTNGAAGAGADPVIARIHEALNIVHSPYSPNQARQEAQAFLEEVKTRGDAPSHGFSLASGGSQEPVVRHYGLSLLEYAVKHKWSEYDTNQREFLRGWILQLAQGVAKSDPPFLRTKMAQLWVEIAKRCWVAEWMDMDVLLNRLWQVPGSSVHKEFVLLILEILSEEIFNGEDAIVAHREGALSKGCVEIFTPSAVLSEAFPTRQHEPQAALEALHSLYSRSAFSSEEFVDLVVPMYSPESVDLCRRLFEWSTVDAEDIDDDKYQFAKKFSEASPAIGKTDMVLPLLDVCSSRLLRYESLPEDTEDPTFVLLMEDTDTIPERHAFLGNYRRYSCSIIESIIQLRLTDAFQYILSQAENALQTLYEGQPPLNPATYLKNSMPVLRVDAHATVIEAALKGYVKWRARQGELPGGDQEISSIETHLEQWCSRLLEMNIEDPLIRKRILQLLVAFSTTALDTKANFMLRVLEHILMTWPALQPEHKTFNDAIRDLQTESMVELQRLASKMPDHLLDVYDQLEVKVKEMIASGTLDEKRQIAYRSFLFIIIHRATRIDQETRIRRLSEFVEPVKNQWKEAPLRQSLSSFEGFCQLIGLDKAQNYIAQRRVHQVGDWGAVELDAEGLALQAELEQRQTFLPLRSTKSFLTYSVEKLEKNSPAYQASCALWQDGFPTILPELLKFLSYAHACHDPKNWSLLPEEMRPVVSRLLTDRFWQAGISEGSKDDFYARVLDKKNTLEGLASTIRGTVRFVREACYAVIYCMSRLDVQFYGFTELPGPLANALFADSFSLSSHQLINLLNLVRYLVDHCPVELRDHFLPPILAACFQQMDAKISSEWEKLGQKQTVQVADNEELTEEMKAESILRQLTYTAAIMVAEFLDPARTGPPSNLPASPNGTTPESRHPSLRRFCLMQTSIAGPLLLFLCHAIHMRDTRCCGVVLRVFRSIVPEFQIQTGQPREQKEPSHPLLPDENYPIPDATKAEIHQFLGTDVMRAAISSMNDPYFVDTQKDLATLIATILSHYCVGDDFSGGNSAPRQILCSLPGIKEQEVDRTLTFLRRPGTHSRQQRAVVLDLLRNVKSVSISEMGKLKDPREDLVKKAPKRSKMAQKFMTPQQGVDTTVTGTEQGTGKRQATPDLEGVAGSNGTQKL</sequence>
<dbReference type="InterPro" id="IPR016024">
    <property type="entry name" value="ARM-type_fold"/>
</dbReference>
<dbReference type="InterPro" id="IPR045065">
    <property type="entry name" value="XPO1/5"/>
</dbReference>
<evidence type="ECO:0000256" key="1">
    <source>
        <dbReference type="ARBA" id="ARBA00009466"/>
    </source>
</evidence>
<dbReference type="Gene3D" id="1.25.10.10">
    <property type="entry name" value="Leucine-rich Repeat Variant"/>
    <property type="match status" value="3"/>
</dbReference>
<dbReference type="Pfam" id="PF03810">
    <property type="entry name" value="IBN_N"/>
    <property type="match status" value="1"/>
</dbReference>
<dbReference type="SUPFAM" id="SSF48371">
    <property type="entry name" value="ARM repeat"/>
    <property type="match status" value="1"/>
</dbReference>
<dbReference type="GO" id="GO:0042565">
    <property type="term" value="C:RNA nuclear export complex"/>
    <property type="evidence" value="ECO:0007669"/>
    <property type="project" value="TreeGrafter"/>
</dbReference>
<reference evidence="7" key="1">
    <citation type="journal article" date="2011" name="Genetics">
        <title>Massive changes in genome architecture accompany the transition to self-fertility in the filamentous fungus Neurospora tetrasperma.</title>
        <authorList>
            <person name="Ellison C.E."/>
            <person name="Stajich J.E."/>
            <person name="Jacobson D.J."/>
            <person name="Natvig D.O."/>
            <person name="Lapidus A."/>
            <person name="Foster B."/>
            <person name="Aerts A."/>
            <person name="Riley R."/>
            <person name="Lindquist E.A."/>
            <person name="Grigoriev I.V."/>
            <person name="Taylor J.W."/>
        </authorList>
    </citation>
    <scope>NUCLEOTIDE SEQUENCE [LARGE SCALE GENOMIC DNA]</scope>
    <source>
        <strain evidence="7">FGSC 2508 / P0657</strain>
    </source>
</reference>
<organism evidence="6 7">
    <name type="scientific">Neurospora tetrasperma (strain FGSC 2508 / ATCC MYA-4615 / P0657)</name>
    <dbReference type="NCBI Taxonomy" id="510951"/>
    <lineage>
        <taxon>Eukaryota</taxon>
        <taxon>Fungi</taxon>
        <taxon>Dikarya</taxon>
        <taxon>Ascomycota</taxon>
        <taxon>Pezizomycotina</taxon>
        <taxon>Sordariomycetes</taxon>
        <taxon>Sordariomycetidae</taxon>
        <taxon>Sordariales</taxon>
        <taxon>Sordariaceae</taxon>
        <taxon>Neurospora</taxon>
    </lineage>
</organism>
<dbReference type="GeneID" id="20824556"/>
<feature type="region of interest" description="Disordered" evidence="4">
    <location>
        <begin position="881"/>
        <end position="900"/>
    </location>
</feature>
<dbReference type="GO" id="GO:0005737">
    <property type="term" value="C:cytoplasm"/>
    <property type="evidence" value="ECO:0007669"/>
    <property type="project" value="TreeGrafter"/>
</dbReference>
<dbReference type="Pfam" id="PF08389">
    <property type="entry name" value="Xpo1"/>
    <property type="match status" value="1"/>
</dbReference>
<dbReference type="PANTHER" id="PTHR11223:SF3">
    <property type="entry name" value="EXPORTIN-5"/>
    <property type="match status" value="1"/>
</dbReference>
<dbReference type="EMBL" id="GL891306">
    <property type="protein sequence ID" value="EGO55575.1"/>
    <property type="molecule type" value="Genomic_DNA"/>
</dbReference>
<comment type="function">
    <text evidence="3">tRNA nucleus export receptor which facilitates tRNA translocation across the nuclear pore complex. Involved in pre-tRNA splicing, probably by affecting the interaction of pre-tRNA with splicing endonuclease.</text>
</comment>
<evidence type="ECO:0000313" key="6">
    <source>
        <dbReference type="EMBL" id="EGO55575.1"/>
    </source>
</evidence>
<gene>
    <name evidence="6" type="ORF">NEUTE1DRAFT_123959</name>
</gene>
<feature type="domain" description="Importin N-terminal" evidence="5">
    <location>
        <begin position="38"/>
        <end position="105"/>
    </location>
</feature>
<evidence type="ECO:0000256" key="3">
    <source>
        <dbReference type="ARBA" id="ARBA00025147"/>
    </source>
</evidence>
<evidence type="ECO:0000259" key="5">
    <source>
        <dbReference type="PROSITE" id="PS50166"/>
    </source>
</evidence>
<dbReference type="RefSeq" id="XP_009853385.1">
    <property type="nucleotide sequence ID" value="XM_009855083.1"/>
</dbReference>
<feature type="region of interest" description="Disordered" evidence="4">
    <location>
        <begin position="1098"/>
        <end position="1146"/>
    </location>
</feature>
<dbReference type="PROSITE" id="PS50166">
    <property type="entry name" value="IMPORTIN_B_NT"/>
    <property type="match status" value="1"/>
</dbReference>
<proteinExistence type="inferred from homology"/>
<evidence type="ECO:0000256" key="2">
    <source>
        <dbReference type="ARBA" id="ARBA00022694"/>
    </source>
</evidence>
<dbReference type="InterPro" id="IPR011989">
    <property type="entry name" value="ARM-like"/>
</dbReference>
<dbReference type="Pfam" id="PF19273">
    <property type="entry name" value="Exportin-5"/>
    <property type="match status" value="1"/>
</dbReference>
<accession>F8MU93</accession>
<dbReference type="GO" id="GO:0005634">
    <property type="term" value="C:nucleus"/>
    <property type="evidence" value="ECO:0007669"/>
    <property type="project" value="TreeGrafter"/>
</dbReference>
<dbReference type="InterPro" id="IPR045478">
    <property type="entry name" value="Exportin-5_C"/>
</dbReference>
<dbReference type="GO" id="GO:0008033">
    <property type="term" value="P:tRNA processing"/>
    <property type="evidence" value="ECO:0007669"/>
    <property type="project" value="UniProtKB-KW"/>
</dbReference>